<evidence type="ECO:0000313" key="1">
    <source>
        <dbReference type="EMBL" id="KAK6540885.1"/>
    </source>
</evidence>
<protein>
    <submittedName>
        <fullName evidence="1">Uncharacterized protein</fullName>
    </submittedName>
</protein>
<gene>
    <name evidence="1" type="ORF">TWF694_011926</name>
</gene>
<sequence length="174" mass="20492">MSQVIPVPDAPSEPSAYYTEEDFIYIQGTAPNGLYVGRERSYQAWQIRPEPNYQKNDVFIMNEMQWRIQEIAPLDADGIASWLYRAVLHPSNPHNIPSQTFTEAQIEGRLRAARRYQTYDRFRNNGRNWVVTKKFFFVPDSDINQWMYEIADEHRSLANQIKSETELDSWVQIV</sequence>
<comment type="caution">
    <text evidence="1">The sequence shown here is derived from an EMBL/GenBank/DDBJ whole genome shotgun (WGS) entry which is preliminary data.</text>
</comment>
<keyword evidence="2" id="KW-1185">Reference proteome</keyword>
<name>A0AAV9XGK2_9PEZI</name>
<reference evidence="1 2" key="1">
    <citation type="submission" date="2019-10" db="EMBL/GenBank/DDBJ databases">
        <authorList>
            <person name="Palmer J.M."/>
        </authorList>
    </citation>
    <scope>NUCLEOTIDE SEQUENCE [LARGE SCALE GENOMIC DNA]</scope>
    <source>
        <strain evidence="1 2">TWF694</strain>
    </source>
</reference>
<accession>A0AAV9XGK2</accession>
<evidence type="ECO:0000313" key="2">
    <source>
        <dbReference type="Proteomes" id="UP001365542"/>
    </source>
</evidence>
<dbReference type="EMBL" id="JAVHJO010000004">
    <property type="protein sequence ID" value="KAK6540885.1"/>
    <property type="molecule type" value="Genomic_DNA"/>
</dbReference>
<dbReference type="AlphaFoldDB" id="A0AAV9XGK2"/>
<proteinExistence type="predicted"/>
<dbReference type="Proteomes" id="UP001365542">
    <property type="component" value="Unassembled WGS sequence"/>
</dbReference>
<organism evidence="1 2">
    <name type="scientific">Orbilia ellipsospora</name>
    <dbReference type="NCBI Taxonomy" id="2528407"/>
    <lineage>
        <taxon>Eukaryota</taxon>
        <taxon>Fungi</taxon>
        <taxon>Dikarya</taxon>
        <taxon>Ascomycota</taxon>
        <taxon>Pezizomycotina</taxon>
        <taxon>Orbiliomycetes</taxon>
        <taxon>Orbiliales</taxon>
        <taxon>Orbiliaceae</taxon>
        <taxon>Orbilia</taxon>
    </lineage>
</organism>